<reference evidence="4 5" key="1">
    <citation type="submission" date="2024-06" db="EMBL/GenBank/DDBJ databases">
        <title>The Natural Products Discovery Center: Release of the First 8490 Sequenced Strains for Exploring Actinobacteria Biosynthetic Diversity.</title>
        <authorList>
            <person name="Kalkreuter E."/>
            <person name="Kautsar S.A."/>
            <person name="Yang D."/>
            <person name="Bader C.D."/>
            <person name="Teijaro C.N."/>
            <person name="Fluegel L."/>
            <person name="Davis C.M."/>
            <person name="Simpson J.R."/>
            <person name="Lauterbach L."/>
            <person name="Steele A.D."/>
            <person name="Gui C."/>
            <person name="Meng S."/>
            <person name="Li G."/>
            <person name="Viehrig K."/>
            <person name="Ye F."/>
            <person name="Su P."/>
            <person name="Kiefer A.F."/>
            <person name="Nichols A."/>
            <person name="Cepeda A.J."/>
            <person name="Yan W."/>
            <person name="Fan B."/>
            <person name="Jiang Y."/>
            <person name="Adhikari A."/>
            <person name="Zheng C.-J."/>
            <person name="Schuster L."/>
            <person name="Cowan T.M."/>
            <person name="Smanski M.J."/>
            <person name="Chevrette M.G."/>
            <person name="De Carvalho L.P.S."/>
            <person name="Shen B."/>
        </authorList>
    </citation>
    <scope>NUCLEOTIDE SEQUENCE [LARGE SCALE GENOMIC DNA]</scope>
    <source>
        <strain evidence="4 5">NPDC046838</strain>
    </source>
</reference>
<name>A0ABV3BRB7_9ACTN</name>
<proteinExistence type="predicted"/>
<gene>
    <name evidence="4" type="ORF">ABZ921_23265</name>
</gene>
<sequence>MSNTMPPPPPVFPPQPPPPPRKGASNAVIIGSAAAVIAAVVATGIVVVNSRDDDKKPETTSSAKPAAGDDVVAGEEEPVEEESAEEEGSDGEESSDGEVAGLDDTVTYDSDVEVQLSKFARGTSSSYGSPENTPYVKFGVRVKNNGKATVDTSAFTASCSYGKDGKSSESIFDTERGLNGGPDTKLLAGRSITVTWACELPKAEKTIQIEVSPDMESESAIFTGDVR</sequence>
<keyword evidence="3" id="KW-0472">Membrane</keyword>
<feature type="compositionally biased region" description="Pro residues" evidence="2">
    <location>
        <begin position="1"/>
        <end position="21"/>
    </location>
</feature>
<evidence type="ECO:0000256" key="1">
    <source>
        <dbReference type="ARBA" id="ARBA00022729"/>
    </source>
</evidence>
<dbReference type="EMBL" id="JBEYXV010000012">
    <property type="protein sequence ID" value="MEU6823566.1"/>
    <property type="molecule type" value="Genomic_DNA"/>
</dbReference>
<evidence type="ECO:0000313" key="4">
    <source>
        <dbReference type="EMBL" id="MEU6823566.1"/>
    </source>
</evidence>
<evidence type="ECO:0000256" key="2">
    <source>
        <dbReference type="SAM" id="MobiDB-lite"/>
    </source>
</evidence>
<protein>
    <recommendedName>
        <fullName evidence="6">DUF4352 domain-containing protein</fullName>
    </recommendedName>
</protein>
<dbReference type="RefSeq" id="WP_359352292.1">
    <property type="nucleotide sequence ID" value="NZ_JBEYXV010000012.1"/>
</dbReference>
<feature type="compositionally biased region" description="Acidic residues" evidence="2">
    <location>
        <begin position="72"/>
        <end position="96"/>
    </location>
</feature>
<comment type="caution">
    <text evidence="4">The sequence shown here is derived from an EMBL/GenBank/DDBJ whole genome shotgun (WGS) entry which is preliminary data.</text>
</comment>
<dbReference type="Gene3D" id="2.60.40.1240">
    <property type="match status" value="1"/>
</dbReference>
<keyword evidence="3" id="KW-1133">Transmembrane helix</keyword>
<keyword evidence="1" id="KW-0732">Signal</keyword>
<accession>A0ABV3BRB7</accession>
<organism evidence="4 5">
    <name type="scientific">Streptomyces atriruber</name>
    <dbReference type="NCBI Taxonomy" id="545121"/>
    <lineage>
        <taxon>Bacteria</taxon>
        <taxon>Bacillati</taxon>
        <taxon>Actinomycetota</taxon>
        <taxon>Actinomycetes</taxon>
        <taxon>Kitasatosporales</taxon>
        <taxon>Streptomycetaceae</taxon>
        <taxon>Streptomyces</taxon>
    </lineage>
</organism>
<feature type="region of interest" description="Disordered" evidence="2">
    <location>
        <begin position="48"/>
        <end position="102"/>
    </location>
</feature>
<feature type="region of interest" description="Disordered" evidence="2">
    <location>
        <begin position="1"/>
        <end position="25"/>
    </location>
</feature>
<dbReference type="Proteomes" id="UP001551176">
    <property type="component" value="Unassembled WGS sequence"/>
</dbReference>
<keyword evidence="3" id="KW-0812">Transmembrane</keyword>
<dbReference type="InterPro" id="IPR029050">
    <property type="entry name" value="Immunoprotect_excell_Ig-like"/>
</dbReference>
<evidence type="ECO:0000256" key="3">
    <source>
        <dbReference type="SAM" id="Phobius"/>
    </source>
</evidence>
<evidence type="ECO:0008006" key="6">
    <source>
        <dbReference type="Google" id="ProtNLM"/>
    </source>
</evidence>
<feature type="transmembrane region" description="Helical" evidence="3">
    <location>
        <begin position="27"/>
        <end position="48"/>
    </location>
</feature>
<keyword evidence="5" id="KW-1185">Reference proteome</keyword>
<evidence type="ECO:0000313" key="5">
    <source>
        <dbReference type="Proteomes" id="UP001551176"/>
    </source>
</evidence>